<keyword evidence="1" id="KW-0732">Signal</keyword>
<reference evidence="2" key="1">
    <citation type="submission" date="2023-07" db="EMBL/GenBank/DDBJ databases">
        <title>Black Yeasts Isolated from many extreme environments.</title>
        <authorList>
            <person name="Coleine C."/>
            <person name="Stajich J.E."/>
            <person name="Selbmann L."/>
        </authorList>
    </citation>
    <scope>NUCLEOTIDE SEQUENCE</scope>
    <source>
        <strain evidence="2">CCFEE 5485</strain>
    </source>
</reference>
<feature type="chain" id="PRO_5042098417" evidence="1">
    <location>
        <begin position="24"/>
        <end position="113"/>
    </location>
</feature>
<evidence type="ECO:0000313" key="3">
    <source>
        <dbReference type="Proteomes" id="UP001274830"/>
    </source>
</evidence>
<dbReference type="AlphaFoldDB" id="A0AAE0WMI8"/>
<sequence length="113" mass="12761">MRLDYAPVLAFIAIASWRAAVSAAFVDQNATRHALLKRDSPFVAAENSWTENKMFRQHFEMKGLGCGSVTFAFDGWPGTPSDKKMNIQCWAGGKWDWQFDVTYDNQGHDSQLV</sequence>
<name>A0AAE0WMI8_9PEZI</name>
<keyword evidence="3" id="KW-1185">Reference proteome</keyword>
<evidence type="ECO:0000313" key="2">
    <source>
        <dbReference type="EMBL" id="KAK3674464.1"/>
    </source>
</evidence>
<dbReference type="Proteomes" id="UP001274830">
    <property type="component" value="Unassembled WGS sequence"/>
</dbReference>
<dbReference type="EMBL" id="JAUTXT010000019">
    <property type="protein sequence ID" value="KAK3674464.1"/>
    <property type="molecule type" value="Genomic_DNA"/>
</dbReference>
<evidence type="ECO:0000256" key="1">
    <source>
        <dbReference type="SAM" id="SignalP"/>
    </source>
</evidence>
<gene>
    <name evidence="2" type="ORF">LTR78_005550</name>
</gene>
<organism evidence="2 3">
    <name type="scientific">Recurvomyces mirabilis</name>
    <dbReference type="NCBI Taxonomy" id="574656"/>
    <lineage>
        <taxon>Eukaryota</taxon>
        <taxon>Fungi</taxon>
        <taxon>Dikarya</taxon>
        <taxon>Ascomycota</taxon>
        <taxon>Pezizomycotina</taxon>
        <taxon>Dothideomycetes</taxon>
        <taxon>Dothideomycetidae</taxon>
        <taxon>Mycosphaerellales</taxon>
        <taxon>Teratosphaeriaceae</taxon>
        <taxon>Recurvomyces</taxon>
    </lineage>
</organism>
<accession>A0AAE0WMI8</accession>
<protein>
    <submittedName>
        <fullName evidence="2">Uncharacterized protein</fullName>
    </submittedName>
</protein>
<feature type="signal peptide" evidence="1">
    <location>
        <begin position="1"/>
        <end position="23"/>
    </location>
</feature>
<comment type="caution">
    <text evidence="2">The sequence shown here is derived from an EMBL/GenBank/DDBJ whole genome shotgun (WGS) entry which is preliminary data.</text>
</comment>
<proteinExistence type="predicted"/>